<comment type="subcellular location">
    <subcellularLocation>
        <location evidence="1">Cell membrane</location>
        <topology evidence="1">Multi-pass membrane protein</topology>
    </subcellularLocation>
</comment>
<keyword evidence="5" id="KW-0547">Nucleotide-binding</keyword>
<feature type="transmembrane region" description="Helical" evidence="11">
    <location>
        <begin position="44"/>
        <end position="69"/>
    </location>
</feature>
<dbReference type="GO" id="GO:0016887">
    <property type="term" value="F:ATP hydrolysis activity"/>
    <property type="evidence" value="ECO:0007669"/>
    <property type="project" value="InterPro"/>
</dbReference>
<evidence type="ECO:0000256" key="1">
    <source>
        <dbReference type="ARBA" id="ARBA00004651"/>
    </source>
</evidence>
<evidence type="ECO:0000259" key="12">
    <source>
        <dbReference type="PROSITE" id="PS50893"/>
    </source>
</evidence>
<organism evidence="14 15">
    <name type="scientific">Leifsonia soli</name>
    <dbReference type="NCBI Taxonomy" id="582665"/>
    <lineage>
        <taxon>Bacteria</taxon>
        <taxon>Bacillati</taxon>
        <taxon>Actinomycetota</taxon>
        <taxon>Actinomycetes</taxon>
        <taxon>Micrococcales</taxon>
        <taxon>Microbacteriaceae</taxon>
        <taxon>Leifsonia</taxon>
    </lineage>
</organism>
<dbReference type="InterPro" id="IPR039421">
    <property type="entry name" value="Type_1_exporter"/>
</dbReference>
<dbReference type="InterPro" id="IPR027417">
    <property type="entry name" value="P-loop_NTPase"/>
</dbReference>
<dbReference type="GO" id="GO:0005524">
    <property type="term" value="F:ATP binding"/>
    <property type="evidence" value="ECO:0007669"/>
    <property type="project" value="UniProtKB-KW"/>
</dbReference>
<dbReference type="RefSeq" id="WP_179456209.1">
    <property type="nucleotide sequence ID" value="NZ_BAAAPX010000001.1"/>
</dbReference>
<evidence type="ECO:0000256" key="9">
    <source>
        <dbReference type="ARBA" id="ARBA00061644"/>
    </source>
</evidence>
<keyword evidence="15" id="KW-1185">Reference proteome</keyword>
<dbReference type="SUPFAM" id="SSF52540">
    <property type="entry name" value="P-loop containing nucleoside triphosphate hydrolases"/>
    <property type="match status" value="1"/>
</dbReference>
<dbReference type="InterPro" id="IPR003439">
    <property type="entry name" value="ABC_transporter-like_ATP-bd"/>
</dbReference>
<evidence type="ECO:0000256" key="6">
    <source>
        <dbReference type="ARBA" id="ARBA00022840"/>
    </source>
</evidence>
<dbReference type="AlphaFoldDB" id="A0A852T0V0"/>
<dbReference type="SMART" id="SM00382">
    <property type="entry name" value="AAA"/>
    <property type="match status" value="1"/>
</dbReference>
<dbReference type="InterPro" id="IPR036640">
    <property type="entry name" value="ABC1_TM_sf"/>
</dbReference>
<keyword evidence="2" id="KW-0813">Transport</keyword>
<dbReference type="Pfam" id="PF00005">
    <property type="entry name" value="ABC_tran"/>
    <property type="match status" value="1"/>
</dbReference>
<keyword evidence="8 11" id="KW-0472">Membrane</keyword>
<evidence type="ECO:0000256" key="11">
    <source>
        <dbReference type="SAM" id="Phobius"/>
    </source>
</evidence>
<dbReference type="GO" id="GO:0005886">
    <property type="term" value="C:plasma membrane"/>
    <property type="evidence" value="ECO:0007669"/>
    <property type="project" value="UniProtKB-SubCell"/>
</dbReference>
<dbReference type="PANTHER" id="PTHR43394:SF1">
    <property type="entry name" value="ATP-BINDING CASSETTE SUB-FAMILY B MEMBER 10, MITOCHONDRIAL"/>
    <property type="match status" value="1"/>
</dbReference>
<dbReference type="Gene3D" id="1.20.1560.10">
    <property type="entry name" value="ABC transporter type 1, transmembrane domain"/>
    <property type="match status" value="1"/>
</dbReference>
<evidence type="ECO:0000313" key="15">
    <source>
        <dbReference type="Proteomes" id="UP000589620"/>
    </source>
</evidence>
<comment type="similarity">
    <text evidence="9">Belongs to the ABC transporter superfamily. Lipid exporter (TC 3.A.1.106) family.</text>
</comment>
<feature type="region of interest" description="Disordered" evidence="10">
    <location>
        <begin position="1"/>
        <end position="20"/>
    </location>
</feature>
<dbReference type="PROSITE" id="PS50929">
    <property type="entry name" value="ABC_TM1F"/>
    <property type="match status" value="1"/>
</dbReference>
<dbReference type="GO" id="GO:0015421">
    <property type="term" value="F:ABC-type oligopeptide transporter activity"/>
    <property type="evidence" value="ECO:0007669"/>
    <property type="project" value="TreeGrafter"/>
</dbReference>
<dbReference type="InterPro" id="IPR003593">
    <property type="entry name" value="AAA+_ATPase"/>
</dbReference>
<protein>
    <submittedName>
        <fullName evidence="14">ATP-binding cassette subfamily B protein</fullName>
    </submittedName>
</protein>
<keyword evidence="6 14" id="KW-0067">ATP-binding</keyword>
<sequence length="604" mass="66029">MSTTTVLGVEGEERNDLSKEESRQVRRRSLRLLGSLLHPLRVRLALTAVVVVVSTAAQVAGPAIIAFGIDNGLPALLKQDWFPLAAAGAAYLVTGVIGAALIAWYTVLSARISQAILLDLRKRVFLHTQKLSLEFHESYTSGRIISRQTSDLDSIRELLDSGINQLVQGFLYMLFIAIALFSIDWVSGVVLLVSLVPLYLLTRWFQKRSQVLFRISRVASAKLIVHFVETMTGIRAVKAFRKEKRNEKDFGGLVEEYRDVNARVIQLFGIFDPGLVMIGNVTVGVVLLVGGFRVADGQLAIGVLLAVLLYTRRFFDPMEEMAMFYNSYQSAAAALEKISGVLEEEPSVPDPVRPVDLWSAQGHVSFDEVSFAYKKDRVILPEFTLDIPAGQTVALVGSTGAGKSTLAKLISRFYDPTAGAVKLDGVDLRDLHPKDLRRAIVMVTQEAYLFSGSVADNIALGKPDATRDEIVRAAEAVGAHEFIEGLPNGYDTDVNKRGGRVSAGQRQLISFARAFLADPAVLILDEATSSLDIPSERLVQEALQTLLADRTAVIIAHRLSTVAIADRVLVMEHGRVVEDGTPDDLIAGTGRFAQLHAAWRDSLV</sequence>
<gene>
    <name evidence="14" type="ORF">BJ963_001883</name>
</gene>
<feature type="domain" description="ABC transmembrane type-1" evidence="13">
    <location>
        <begin position="45"/>
        <end position="330"/>
    </location>
</feature>
<name>A0A852T0V0_9MICO</name>
<feature type="transmembrane region" description="Helical" evidence="11">
    <location>
        <begin position="81"/>
        <end position="105"/>
    </location>
</feature>
<dbReference type="Proteomes" id="UP000589620">
    <property type="component" value="Unassembled WGS sequence"/>
</dbReference>
<dbReference type="PROSITE" id="PS50893">
    <property type="entry name" value="ABC_TRANSPORTER_2"/>
    <property type="match status" value="1"/>
</dbReference>
<dbReference type="Pfam" id="PF00664">
    <property type="entry name" value="ABC_membrane"/>
    <property type="match status" value="1"/>
</dbReference>
<reference evidence="14 15" key="1">
    <citation type="submission" date="2020-07" db="EMBL/GenBank/DDBJ databases">
        <title>Sequencing the genomes of 1000 actinobacteria strains.</title>
        <authorList>
            <person name="Klenk H.-P."/>
        </authorList>
    </citation>
    <scope>NUCLEOTIDE SEQUENCE [LARGE SCALE GENOMIC DNA]</scope>
    <source>
        <strain evidence="14 15">DSM 23871</strain>
    </source>
</reference>
<accession>A0A852T0V0</accession>
<dbReference type="FunFam" id="3.40.50.300:FF:000299">
    <property type="entry name" value="ABC transporter ATP-binding protein/permease"/>
    <property type="match status" value="1"/>
</dbReference>
<dbReference type="EMBL" id="JACCBJ010000001">
    <property type="protein sequence ID" value="NYD74364.1"/>
    <property type="molecule type" value="Genomic_DNA"/>
</dbReference>
<dbReference type="Gene3D" id="3.40.50.300">
    <property type="entry name" value="P-loop containing nucleotide triphosphate hydrolases"/>
    <property type="match status" value="1"/>
</dbReference>
<evidence type="ECO:0000256" key="5">
    <source>
        <dbReference type="ARBA" id="ARBA00022741"/>
    </source>
</evidence>
<evidence type="ECO:0000259" key="13">
    <source>
        <dbReference type="PROSITE" id="PS50929"/>
    </source>
</evidence>
<comment type="caution">
    <text evidence="14">The sequence shown here is derived from an EMBL/GenBank/DDBJ whole genome shotgun (WGS) entry which is preliminary data.</text>
</comment>
<feature type="transmembrane region" description="Helical" evidence="11">
    <location>
        <begin position="267"/>
        <end position="292"/>
    </location>
</feature>
<feature type="domain" description="ABC transporter" evidence="12">
    <location>
        <begin position="364"/>
        <end position="598"/>
    </location>
</feature>
<proteinExistence type="inferred from homology"/>
<dbReference type="SUPFAM" id="SSF90123">
    <property type="entry name" value="ABC transporter transmembrane region"/>
    <property type="match status" value="1"/>
</dbReference>
<dbReference type="PROSITE" id="PS00211">
    <property type="entry name" value="ABC_TRANSPORTER_1"/>
    <property type="match status" value="1"/>
</dbReference>
<evidence type="ECO:0000256" key="2">
    <source>
        <dbReference type="ARBA" id="ARBA00022448"/>
    </source>
</evidence>
<feature type="transmembrane region" description="Helical" evidence="11">
    <location>
        <begin position="170"/>
        <end position="200"/>
    </location>
</feature>
<evidence type="ECO:0000256" key="8">
    <source>
        <dbReference type="ARBA" id="ARBA00023136"/>
    </source>
</evidence>
<evidence type="ECO:0000313" key="14">
    <source>
        <dbReference type="EMBL" id="NYD74364.1"/>
    </source>
</evidence>
<dbReference type="PANTHER" id="PTHR43394">
    <property type="entry name" value="ATP-DEPENDENT PERMEASE MDL1, MITOCHONDRIAL"/>
    <property type="match status" value="1"/>
</dbReference>
<feature type="transmembrane region" description="Helical" evidence="11">
    <location>
        <begin position="298"/>
        <end position="315"/>
    </location>
</feature>
<dbReference type="InterPro" id="IPR017871">
    <property type="entry name" value="ABC_transporter-like_CS"/>
</dbReference>
<feature type="compositionally biased region" description="Basic and acidic residues" evidence="10">
    <location>
        <begin position="11"/>
        <end position="20"/>
    </location>
</feature>
<keyword evidence="3" id="KW-1003">Cell membrane</keyword>
<dbReference type="CDD" id="cd18546">
    <property type="entry name" value="ABC_6TM_Rv0194_D2_like"/>
    <property type="match status" value="1"/>
</dbReference>
<dbReference type="InterPro" id="IPR011527">
    <property type="entry name" value="ABC1_TM_dom"/>
</dbReference>
<keyword evidence="4 11" id="KW-0812">Transmembrane</keyword>
<evidence type="ECO:0000256" key="7">
    <source>
        <dbReference type="ARBA" id="ARBA00022989"/>
    </source>
</evidence>
<keyword evidence="7 11" id="KW-1133">Transmembrane helix</keyword>
<evidence type="ECO:0000256" key="10">
    <source>
        <dbReference type="SAM" id="MobiDB-lite"/>
    </source>
</evidence>
<evidence type="ECO:0000256" key="3">
    <source>
        <dbReference type="ARBA" id="ARBA00022475"/>
    </source>
</evidence>
<evidence type="ECO:0000256" key="4">
    <source>
        <dbReference type="ARBA" id="ARBA00022692"/>
    </source>
</evidence>